<dbReference type="PANTHER" id="PTHR47572:SF4">
    <property type="entry name" value="LACTONASE DRP35"/>
    <property type="match status" value="1"/>
</dbReference>
<gene>
    <name evidence="4" type="ORF">QWI16_10170</name>
</gene>
<evidence type="ECO:0000313" key="5">
    <source>
        <dbReference type="Proteomes" id="UP001168380"/>
    </source>
</evidence>
<accession>A0ABT8TEK2</accession>
<sequence>MNRSIYTVYLAGLGMISGALSAQAGEAGDRCPAEPGTAPSGELHAERIAIADNAAAGLYEGPVWRDGTLYFSHFLFTDGFPSKVLAYSQGELTTALADSGSNGLALDEHGELVAGTHKYKAVSRFDLDSGERETLAERYKGEVFNSPNDLTVDRDGRLYFTDPDFQRRAAPGGQPVTGVYQVDGDKVRLLDGTIANPNGISLSPDEKTLYVAGGGESGYVRAYDLTSEFPYSQRVLLDGVVVPDGMAVDCLGNLYITEHTAQRVRVVNPEGEVIAQIQLDANVTNGAFGGDEGKTLYLTGMGSLWKLELDVAGLPY</sequence>
<feature type="domain" description="SMP-30/Gluconolactonase/LRE-like region" evidence="3">
    <location>
        <begin position="60"/>
        <end position="299"/>
    </location>
</feature>
<dbReference type="Proteomes" id="UP001168380">
    <property type="component" value="Unassembled WGS sequence"/>
</dbReference>
<dbReference type="Gene3D" id="2.120.10.30">
    <property type="entry name" value="TolB, C-terminal domain"/>
    <property type="match status" value="1"/>
</dbReference>
<dbReference type="InterPro" id="IPR051262">
    <property type="entry name" value="SMP-30/CGR1_Lactonase"/>
</dbReference>
<dbReference type="Pfam" id="PF08450">
    <property type="entry name" value="SGL"/>
    <property type="match status" value="1"/>
</dbReference>
<evidence type="ECO:0000313" key="4">
    <source>
        <dbReference type="EMBL" id="MDO3382537.1"/>
    </source>
</evidence>
<dbReference type="SUPFAM" id="SSF63829">
    <property type="entry name" value="Calcium-dependent phosphotriesterase"/>
    <property type="match status" value="1"/>
</dbReference>
<dbReference type="InterPro" id="IPR011042">
    <property type="entry name" value="6-blade_b-propeller_TolB-like"/>
</dbReference>
<evidence type="ECO:0000256" key="1">
    <source>
        <dbReference type="ARBA" id="ARBA00022801"/>
    </source>
</evidence>
<protein>
    <submittedName>
        <fullName evidence="4">SMP-30/gluconolactonase/LRE family protein</fullName>
    </submittedName>
</protein>
<dbReference type="PANTHER" id="PTHR47572">
    <property type="entry name" value="LIPOPROTEIN-RELATED"/>
    <property type="match status" value="1"/>
</dbReference>
<evidence type="ECO:0000256" key="2">
    <source>
        <dbReference type="SAM" id="SignalP"/>
    </source>
</evidence>
<keyword evidence="1" id="KW-0378">Hydrolase</keyword>
<keyword evidence="2" id="KW-0732">Signal</keyword>
<comment type="caution">
    <text evidence="4">The sequence shown here is derived from an EMBL/GenBank/DDBJ whole genome shotgun (WGS) entry which is preliminary data.</text>
</comment>
<evidence type="ECO:0000259" key="3">
    <source>
        <dbReference type="Pfam" id="PF08450"/>
    </source>
</evidence>
<dbReference type="EMBL" id="JAULRT010000052">
    <property type="protein sequence ID" value="MDO3382537.1"/>
    <property type="molecule type" value="Genomic_DNA"/>
</dbReference>
<organism evidence="4 5">
    <name type="scientific">Gilvimarinus algae</name>
    <dbReference type="NCBI Taxonomy" id="3058037"/>
    <lineage>
        <taxon>Bacteria</taxon>
        <taxon>Pseudomonadati</taxon>
        <taxon>Pseudomonadota</taxon>
        <taxon>Gammaproteobacteria</taxon>
        <taxon>Cellvibrionales</taxon>
        <taxon>Cellvibrionaceae</taxon>
        <taxon>Gilvimarinus</taxon>
    </lineage>
</organism>
<feature type="chain" id="PRO_5045919211" evidence="2">
    <location>
        <begin position="25"/>
        <end position="316"/>
    </location>
</feature>
<name>A0ABT8TEK2_9GAMM</name>
<dbReference type="InterPro" id="IPR000033">
    <property type="entry name" value="LDLR_classB_rpt"/>
</dbReference>
<feature type="signal peptide" evidence="2">
    <location>
        <begin position="1"/>
        <end position="24"/>
    </location>
</feature>
<proteinExistence type="predicted"/>
<dbReference type="InterPro" id="IPR005511">
    <property type="entry name" value="SMP-30"/>
</dbReference>
<dbReference type="InterPro" id="IPR013658">
    <property type="entry name" value="SGL"/>
</dbReference>
<keyword evidence="5" id="KW-1185">Reference proteome</keyword>
<reference evidence="4" key="1">
    <citation type="submission" date="2023-07" db="EMBL/GenBank/DDBJ databases">
        <title>Gilvimarinus algae sp. nov., isolated from the surface of Kelp.</title>
        <authorList>
            <person name="Sun Y.Y."/>
            <person name="Gong Y."/>
            <person name="Du Z.J."/>
        </authorList>
    </citation>
    <scope>NUCLEOTIDE SEQUENCE</scope>
    <source>
        <strain evidence="4">SDUM040014</strain>
    </source>
</reference>
<dbReference type="SMART" id="SM00135">
    <property type="entry name" value="LY"/>
    <property type="match status" value="3"/>
</dbReference>
<dbReference type="PRINTS" id="PR01790">
    <property type="entry name" value="SMP30FAMILY"/>
</dbReference>
<dbReference type="RefSeq" id="WP_302712851.1">
    <property type="nucleotide sequence ID" value="NZ_JAULRT010000052.1"/>
</dbReference>